<gene>
    <name evidence="3" type="ORF">WOLCODRAFT_139693</name>
</gene>
<dbReference type="Gene3D" id="2.60.40.640">
    <property type="match status" value="1"/>
</dbReference>
<evidence type="ECO:0000256" key="1">
    <source>
        <dbReference type="SAM" id="MobiDB-lite"/>
    </source>
</evidence>
<feature type="compositionally biased region" description="Basic and acidic residues" evidence="1">
    <location>
        <begin position="268"/>
        <end position="279"/>
    </location>
</feature>
<dbReference type="Proteomes" id="UP000218811">
    <property type="component" value="Unassembled WGS sequence"/>
</dbReference>
<protein>
    <recommendedName>
        <fullName evidence="2">Arrestin-like N-terminal domain-containing protein</fullName>
    </recommendedName>
</protein>
<sequence>MAPPAAISVKLGQNIWVAGSFVHGIVDLNVRLLQEEQVEEVHVKLRGIAWTAINGAKQAHRRQVELVRADTSVWTRGSAYPRPDSHMLTLPFQLPLPPDLPPSFACDHSRGSGTIQYYVEVVGSRPGALKLNRRVARPIAVLPADPAGSRLKEVLEGGWQGPWRTSMDDKMMRRGFWGGYADVEMKLVYPDITISPLFTNIPFALTITTISKPVKKKTSNVWPTPPLRPRDIEFQLRRVVRVSVGLRRLHWREWMGSLGGLGSSQGRVDVESPDKEWLPSKDNPSVGRWKQQVTFSSSFQLHCPPTFESETMSADYHIVVRAHFEGFFKRITLRIPLVAVSGMEPPVSSPEDELIGTSDIDGPEYINSDTLDLPPSYWRVSRLQEEKA</sequence>
<name>A0A2H3JBI4_WOLCO</name>
<dbReference type="Pfam" id="PF00339">
    <property type="entry name" value="Arrestin_N"/>
    <property type="match status" value="1"/>
</dbReference>
<dbReference type="InterPro" id="IPR011021">
    <property type="entry name" value="Arrestin-like_N"/>
</dbReference>
<evidence type="ECO:0000313" key="4">
    <source>
        <dbReference type="Proteomes" id="UP000218811"/>
    </source>
</evidence>
<dbReference type="OMA" id="TEWNEAK"/>
<dbReference type="InterPro" id="IPR014752">
    <property type="entry name" value="Arrestin-like_C"/>
</dbReference>
<reference evidence="3 4" key="1">
    <citation type="journal article" date="2012" name="Science">
        <title>The Paleozoic origin of enzymatic lignin decomposition reconstructed from 31 fungal genomes.</title>
        <authorList>
            <person name="Floudas D."/>
            <person name="Binder M."/>
            <person name="Riley R."/>
            <person name="Barry K."/>
            <person name="Blanchette R.A."/>
            <person name="Henrissat B."/>
            <person name="Martinez A.T."/>
            <person name="Otillar R."/>
            <person name="Spatafora J.W."/>
            <person name="Yadav J.S."/>
            <person name="Aerts A."/>
            <person name="Benoit I."/>
            <person name="Boyd A."/>
            <person name="Carlson A."/>
            <person name="Copeland A."/>
            <person name="Coutinho P.M."/>
            <person name="de Vries R.P."/>
            <person name="Ferreira P."/>
            <person name="Findley K."/>
            <person name="Foster B."/>
            <person name="Gaskell J."/>
            <person name="Glotzer D."/>
            <person name="Gorecki P."/>
            <person name="Heitman J."/>
            <person name="Hesse C."/>
            <person name="Hori C."/>
            <person name="Igarashi K."/>
            <person name="Jurgens J.A."/>
            <person name="Kallen N."/>
            <person name="Kersten P."/>
            <person name="Kohler A."/>
            <person name="Kuees U."/>
            <person name="Kumar T.K.A."/>
            <person name="Kuo A."/>
            <person name="LaButti K."/>
            <person name="Larrondo L.F."/>
            <person name="Lindquist E."/>
            <person name="Ling A."/>
            <person name="Lombard V."/>
            <person name="Lucas S."/>
            <person name="Lundell T."/>
            <person name="Martin R."/>
            <person name="McLaughlin D.J."/>
            <person name="Morgenstern I."/>
            <person name="Morin E."/>
            <person name="Murat C."/>
            <person name="Nagy L.G."/>
            <person name="Nolan M."/>
            <person name="Ohm R.A."/>
            <person name="Patyshakuliyeva A."/>
            <person name="Rokas A."/>
            <person name="Ruiz-Duenas F.J."/>
            <person name="Sabat G."/>
            <person name="Salamov A."/>
            <person name="Samejima M."/>
            <person name="Schmutz J."/>
            <person name="Slot J.C."/>
            <person name="St John F."/>
            <person name="Stenlid J."/>
            <person name="Sun H."/>
            <person name="Sun S."/>
            <person name="Syed K."/>
            <person name="Tsang A."/>
            <person name="Wiebenga A."/>
            <person name="Young D."/>
            <person name="Pisabarro A."/>
            <person name="Eastwood D.C."/>
            <person name="Martin F."/>
            <person name="Cullen D."/>
            <person name="Grigoriev I.V."/>
            <person name="Hibbett D.S."/>
        </authorList>
    </citation>
    <scope>NUCLEOTIDE SEQUENCE [LARGE SCALE GENOMIC DNA]</scope>
    <source>
        <strain evidence="3 4">MD-104</strain>
    </source>
</reference>
<organism evidence="3 4">
    <name type="scientific">Wolfiporia cocos (strain MD-104)</name>
    <name type="common">Brown rot fungus</name>
    <dbReference type="NCBI Taxonomy" id="742152"/>
    <lineage>
        <taxon>Eukaryota</taxon>
        <taxon>Fungi</taxon>
        <taxon>Dikarya</taxon>
        <taxon>Basidiomycota</taxon>
        <taxon>Agaricomycotina</taxon>
        <taxon>Agaricomycetes</taxon>
        <taxon>Polyporales</taxon>
        <taxon>Phaeolaceae</taxon>
        <taxon>Wolfiporia</taxon>
    </lineage>
</organism>
<feature type="domain" description="Arrestin-like N-terminal" evidence="2">
    <location>
        <begin position="13"/>
        <end position="143"/>
    </location>
</feature>
<feature type="region of interest" description="Disordered" evidence="1">
    <location>
        <begin position="346"/>
        <end position="368"/>
    </location>
</feature>
<proteinExistence type="predicted"/>
<feature type="region of interest" description="Disordered" evidence="1">
    <location>
        <begin position="265"/>
        <end position="285"/>
    </location>
</feature>
<evidence type="ECO:0000259" key="2">
    <source>
        <dbReference type="Pfam" id="PF00339"/>
    </source>
</evidence>
<dbReference type="InterPro" id="IPR014756">
    <property type="entry name" value="Ig_E-set"/>
</dbReference>
<dbReference type="OrthoDB" id="2742096at2759"/>
<dbReference type="SUPFAM" id="SSF81296">
    <property type="entry name" value="E set domains"/>
    <property type="match status" value="1"/>
</dbReference>
<evidence type="ECO:0000313" key="3">
    <source>
        <dbReference type="EMBL" id="PCH35028.1"/>
    </source>
</evidence>
<accession>A0A2H3JBI4</accession>
<dbReference type="InterPro" id="IPR050357">
    <property type="entry name" value="Arrestin_domain-protein"/>
</dbReference>
<dbReference type="AlphaFoldDB" id="A0A2H3JBI4"/>
<dbReference type="EMBL" id="KB467843">
    <property type="protein sequence ID" value="PCH35028.1"/>
    <property type="molecule type" value="Genomic_DNA"/>
</dbReference>
<keyword evidence="4" id="KW-1185">Reference proteome</keyword>
<dbReference type="PANTHER" id="PTHR11188">
    <property type="entry name" value="ARRESTIN DOMAIN CONTAINING PROTEIN"/>
    <property type="match status" value="1"/>
</dbReference>
<dbReference type="PANTHER" id="PTHR11188:SF17">
    <property type="entry name" value="FI21816P1"/>
    <property type="match status" value="1"/>
</dbReference>
<dbReference type="STRING" id="742152.A0A2H3JBI4"/>
<dbReference type="GO" id="GO:0015031">
    <property type="term" value="P:protein transport"/>
    <property type="evidence" value="ECO:0007669"/>
    <property type="project" value="TreeGrafter"/>
</dbReference>
<dbReference type="GO" id="GO:0005737">
    <property type="term" value="C:cytoplasm"/>
    <property type="evidence" value="ECO:0007669"/>
    <property type="project" value="TreeGrafter"/>
</dbReference>